<dbReference type="SUPFAM" id="SSF75005">
    <property type="entry name" value="Arabinanase/levansucrase/invertase"/>
    <property type="match status" value="1"/>
</dbReference>
<dbReference type="InterPro" id="IPR056442">
    <property type="entry name" value="GINT1_N"/>
</dbReference>
<protein>
    <recommendedName>
        <fullName evidence="3">Glucosamine inositolphosphorylceramide transferase 1 N-terminal domain-containing protein</fullName>
    </recommendedName>
</protein>
<evidence type="ECO:0000313" key="4">
    <source>
        <dbReference type="EMBL" id="OGF97715.1"/>
    </source>
</evidence>
<dbReference type="PANTHER" id="PTHR43772:SF2">
    <property type="entry name" value="PUTATIVE (AFU_ORTHOLOGUE AFUA_2G04480)-RELATED"/>
    <property type="match status" value="1"/>
</dbReference>
<dbReference type="AlphaFoldDB" id="A0A1F5YBY7"/>
<evidence type="ECO:0000256" key="2">
    <source>
        <dbReference type="ARBA" id="ARBA00023277"/>
    </source>
</evidence>
<name>A0A1F5YBY7_9BACT</name>
<comment type="caution">
    <text evidence="4">The sequence shown here is derived from an EMBL/GenBank/DDBJ whole genome shotgun (WGS) entry which is preliminary data.</text>
</comment>
<reference evidence="4 5" key="1">
    <citation type="journal article" date="2016" name="Nat. Commun.">
        <title>Thousands of microbial genomes shed light on interconnected biogeochemical processes in an aquifer system.</title>
        <authorList>
            <person name="Anantharaman K."/>
            <person name="Brown C.T."/>
            <person name="Hug L.A."/>
            <person name="Sharon I."/>
            <person name="Castelle C.J."/>
            <person name="Probst A.J."/>
            <person name="Thomas B.C."/>
            <person name="Singh A."/>
            <person name="Wilkins M.J."/>
            <person name="Karaoz U."/>
            <person name="Brodie E.L."/>
            <person name="Williams K.H."/>
            <person name="Hubbard S.S."/>
            <person name="Banfield J.F."/>
        </authorList>
    </citation>
    <scope>NUCLEOTIDE SEQUENCE [LARGE SCALE GENOMIC DNA]</scope>
</reference>
<dbReference type="GO" id="GO:0045493">
    <property type="term" value="P:xylan catabolic process"/>
    <property type="evidence" value="ECO:0007669"/>
    <property type="project" value="UniProtKB-KW"/>
</dbReference>
<dbReference type="InterPro" id="IPR023296">
    <property type="entry name" value="Glyco_hydro_beta-prop_sf"/>
</dbReference>
<dbReference type="Pfam" id="PF24793">
    <property type="entry name" value="GINT1_N"/>
    <property type="match status" value="1"/>
</dbReference>
<evidence type="ECO:0000259" key="3">
    <source>
        <dbReference type="Pfam" id="PF24793"/>
    </source>
</evidence>
<sequence>MAQDSTKSAAQPEQKNAWSIGIYTGPSPFELSSPAGIQNPVLTADMVSDLKVNIVAHPFMAVTDSMYYLFFTAKNDLEGEVSGIGMAESRDGLHWRYRQMVIKEPFVLAYPYVFKWQDDYYLLPEAHKEPFLRLYKATHFPDKWSMVKDLLSGDHFISATPVRYHDMWWMYICRLGNETLRLFFASDLLGPWSEHPSSPVVPKDLDTARPAGRPLVIDGKLYRLGQDCDPTYGNQVHAFQITEISPSAYKEKMIEAPLAKASGRGWNAEAMHHIDVHQIGENKWIAAVDALGEIPVKSH</sequence>
<dbReference type="InterPro" id="IPR052176">
    <property type="entry name" value="Glycosyl_Hydrlase_43_Enz"/>
</dbReference>
<keyword evidence="2" id="KW-0119">Carbohydrate metabolism</keyword>
<organism evidence="4 5">
    <name type="scientific">Candidatus Glassbacteria bacterium GWA2_58_10</name>
    <dbReference type="NCBI Taxonomy" id="1817865"/>
    <lineage>
        <taxon>Bacteria</taxon>
        <taxon>Candidatus Glassiibacteriota</taxon>
    </lineage>
</organism>
<proteinExistence type="predicted"/>
<dbReference type="PANTHER" id="PTHR43772">
    <property type="entry name" value="ENDO-1,4-BETA-XYLANASE"/>
    <property type="match status" value="1"/>
</dbReference>
<gene>
    <name evidence="4" type="ORF">A2Z86_04560</name>
</gene>
<accession>A0A1F5YBY7</accession>
<evidence type="ECO:0000256" key="1">
    <source>
        <dbReference type="ARBA" id="ARBA00022651"/>
    </source>
</evidence>
<dbReference type="Proteomes" id="UP000176992">
    <property type="component" value="Unassembled WGS sequence"/>
</dbReference>
<dbReference type="EMBL" id="MFIV01000213">
    <property type="protein sequence ID" value="OGF97715.1"/>
    <property type="molecule type" value="Genomic_DNA"/>
</dbReference>
<keyword evidence="1" id="KW-0858">Xylan degradation</keyword>
<feature type="domain" description="Glucosamine inositolphosphorylceramide transferase 1 N-terminal" evidence="3">
    <location>
        <begin position="11"/>
        <end position="289"/>
    </location>
</feature>
<dbReference type="Gene3D" id="2.115.10.20">
    <property type="entry name" value="Glycosyl hydrolase domain, family 43"/>
    <property type="match status" value="1"/>
</dbReference>
<evidence type="ECO:0000313" key="5">
    <source>
        <dbReference type="Proteomes" id="UP000176992"/>
    </source>
</evidence>
<keyword evidence="1" id="KW-0624">Polysaccharide degradation</keyword>